<dbReference type="InterPro" id="IPR011646">
    <property type="entry name" value="KAP_P-loop"/>
</dbReference>
<evidence type="ECO:0000313" key="3">
    <source>
        <dbReference type="Proteomes" id="UP000368474"/>
    </source>
</evidence>
<feature type="domain" description="KAP NTPase" evidence="1">
    <location>
        <begin position="23"/>
        <end position="305"/>
    </location>
</feature>
<protein>
    <recommendedName>
        <fullName evidence="1">KAP NTPase domain-containing protein</fullName>
    </recommendedName>
</protein>
<dbReference type="RefSeq" id="WP_150566423.1">
    <property type="nucleotide sequence ID" value="NZ_CABPSD010000004.1"/>
</dbReference>
<dbReference type="Proteomes" id="UP000368474">
    <property type="component" value="Unassembled WGS sequence"/>
</dbReference>
<organism evidence="2 3">
    <name type="scientific">Pandoraea morbifera</name>
    <dbReference type="NCBI Taxonomy" id="2508300"/>
    <lineage>
        <taxon>Bacteria</taxon>
        <taxon>Pseudomonadati</taxon>
        <taxon>Pseudomonadota</taxon>
        <taxon>Betaproteobacteria</taxon>
        <taxon>Burkholderiales</taxon>
        <taxon>Burkholderiaceae</taxon>
        <taxon>Pandoraea</taxon>
    </lineage>
</organism>
<proteinExistence type="predicted"/>
<evidence type="ECO:0000259" key="1">
    <source>
        <dbReference type="Pfam" id="PF07693"/>
    </source>
</evidence>
<dbReference type="Gene3D" id="3.40.50.300">
    <property type="entry name" value="P-loop containing nucleotide triphosphate hydrolases"/>
    <property type="match status" value="1"/>
</dbReference>
<evidence type="ECO:0000313" key="2">
    <source>
        <dbReference type="EMBL" id="VVD95466.1"/>
    </source>
</evidence>
<accession>A0A5E4U5X2</accession>
<dbReference type="InterPro" id="IPR027417">
    <property type="entry name" value="P-loop_NTPase"/>
</dbReference>
<name>A0A5E4U5X2_9BURK</name>
<dbReference type="EMBL" id="CABPSD010000004">
    <property type="protein sequence ID" value="VVD95466.1"/>
    <property type="molecule type" value="Genomic_DNA"/>
</dbReference>
<keyword evidence="3" id="KW-1185">Reference proteome</keyword>
<dbReference type="SUPFAM" id="SSF52540">
    <property type="entry name" value="P-loop containing nucleoside triphosphate hydrolases"/>
    <property type="match status" value="1"/>
</dbReference>
<gene>
    <name evidence="2" type="ORF">PMO31116_01830</name>
</gene>
<reference evidence="2 3" key="1">
    <citation type="submission" date="2019-08" db="EMBL/GenBank/DDBJ databases">
        <authorList>
            <person name="Peeters C."/>
        </authorList>
    </citation>
    <scope>NUCLEOTIDE SEQUENCE [LARGE SCALE GENOMIC DNA]</scope>
    <source>
        <strain evidence="2 3">LMG 31116</strain>
    </source>
</reference>
<dbReference type="AlphaFoldDB" id="A0A5E4U5X2"/>
<dbReference type="Pfam" id="PF07693">
    <property type="entry name" value="KAP_NTPase"/>
    <property type="match status" value="1"/>
</dbReference>
<sequence length="720" mass="80451">MTEQLSYNDQPIENPNEDRFGVDAFARALAASIRKMKSPQGAVIGLNGPWGSGKSSAVNLCKHHLAEAVRSDELVIIDFACWWFRGEDALALAFFRELYAGLGPSLGDKVKKKLPKLGARLLRAGALVGKIAEAAGAVIAGGIAEKGMEWLAGLIEEDETVEALHAELSKALREQKKRFLIVIDDIDRLSPDEALLIFRLVKSVGRLPNVMYLLVYDRLLAERIVSDRYPSEGPHYLEKIIQAAFEIPDPAAFEVQQHLLSLIGSICGAPAEADMVRFMNIFYEGISPAMRTPRDVARFANSLSVSWPAVSSEVDRADFLALEMLRLLHPAIYRAIRQNKEQLSGNGRDKGRERGEAARYFNELLFGAAPPPEHDRMRRLLMRLFPVLESAWANMGYDEGFAKQWAMKRRVCSPAHFDTYFRFSIGDEVLTSTELDEFVARADDVEFVKATLRHASMVTRRSGGTKAAVWLGELITHSERVDRDKVEALLTALFSIADEINVEADSARAFSMDSNELRLHWLLRALTKERYTLDERSAIFRHACDAASLGWLADFSRSAWTDYHPREGQEREPPENCLTTEADAEHLRALLRSRIEAAAADGTLLAHRDLSYLLNWWADLATDDGAEVRAWTSGVFASDDGVRQLAKAFTSYGWTQSMGFGGMGDVVAQRVTRVHRKGMARLLDLDAFRLRVEAVASNGEHPEVLEFLEAWRRAGQGKDD</sequence>